<dbReference type="Pfam" id="PF20060">
    <property type="entry name" value="DUF6459"/>
    <property type="match status" value="1"/>
</dbReference>
<dbReference type="RefSeq" id="WP_168888332.1">
    <property type="nucleotide sequence ID" value="NZ_JABAHY010000016.1"/>
</dbReference>
<evidence type="ECO:0000256" key="1">
    <source>
        <dbReference type="SAM" id="MobiDB-lite"/>
    </source>
</evidence>
<reference evidence="2 3" key="1">
    <citation type="submission" date="2020-04" db="EMBL/GenBank/DDBJ databases">
        <title>Nesterenkonia sp. nov., isolated from marine sediment.</title>
        <authorList>
            <person name="Zhang G."/>
        </authorList>
    </citation>
    <scope>NUCLEOTIDE SEQUENCE [LARGE SCALE GENOMIC DNA]</scope>
    <source>
        <strain evidence="2 3">MY13</strain>
    </source>
</reference>
<dbReference type="AlphaFoldDB" id="A0A7X8TMP2"/>
<gene>
    <name evidence="2" type="ORF">HGQ17_12740</name>
</gene>
<proteinExistence type="predicted"/>
<evidence type="ECO:0000313" key="3">
    <source>
        <dbReference type="Proteomes" id="UP000523139"/>
    </source>
</evidence>
<comment type="caution">
    <text evidence="2">The sequence shown here is derived from an EMBL/GenBank/DDBJ whole genome shotgun (WGS) entry which is preliminary data.</text>
</comment>
<name>A0A7X8TMP2_9MICC</name>
<keyword evidence="3" id="KW-1185">Reference proteome</keyword>
<organism evidence="2 3">
    <name type="scientific">Nesterenkonia sedimenti</name>
    <dbReference type="NCBI Taxonomy" id="1463632"/>
    <lineage>
        <taxon>Bacteria</taxon>
        <taxon>Bacillati</taxon>
        <taxon>Actinomycetota</taxon>
        <taxon>Actinomycetes</taxon>
        <taxon>Micrococcales</taxon>
        <taxon>Micrococcaceae</taxon>
        <taxon>Nesterenkonia</taxon>
    </lineage>
</organism>
<accession>A0A7X8TMP2</accession>
<evidence type="ECO:0000313" key="2">
    <source>
        <dbReference type="EMBL" id="NLS10843.1"/>
    </source>
</evidence>
<dbReference type="InterPro" id="IPR045596">
    <property type="entry name" value="DUF6459"/>
</dbReference>
<feature type="region of interest" description="Disordered" evidence="1">
    <location>
        <begin position="1"/>
        <end position="40"/>
    </location>
</feature>
<evidence type="ECO:0008006" key="4">
    <source>
        <dbReference type="Google" id="ProtNLM"/>
    </source>
</evidence>
<protein>
    <recommendedName>
        <fullName evidence="4">3-hydroxyacyl-CoA dehydrogenase</fullName>
    </recommendedName>
</protein>
<sequence length="193" mass="21948">MNTAEALTPVPEPPAAQPHPLAGRPLRIEQEEPTSEGWTAFQRNPRFRLKREDEVPRLLASQGQAAEEADLQRPTALAGFQEERRQILAICRVVCQATVETLSGLRSPAQLQRWLEREVQHKVWQRAQLMTRRRGNTPVTPTPLQFLSERTTPVRSGVWEAAVVFNDGNRVRACALRLQAHLRRWRVTALELG</sequence>
<dbReference type="Proteomes" id="UP000523139">
    <property type="component" value="Unassembled WGS sequence"/>
</dbReference>
<dbReference type="EMBL" id="JABAHY010000016">
    <property type="protein sequence ID" value="NLS10843.1"/>
    <property type="molecule type" value="Genomic_DNA"/>
</dbReference>